<evidence type="ECO:0000313" key="1">
    <source>
        <dbReference type="EMBL" id="KAI3725189.1"/>
    </source>
</evidence>
<proteinExistence type="predicted"/>
<reference evidence="1 2" key="2">
    <citation type="journal article" date="2022" name="Mol. Ecol. Resour.">
        <title>The genomes of chicory, endive, great burdock and yacon provide insights into Asteraceae paleo-polyploidization history and plant inulin production.</title>
        <authorList>
            <person name="Fan W."/>
            <person name="Wang S."/>
            <person name="Wang H."/>
            <person name="Wang A."/>
            <person name="Jiang F."/>
            <person name="Liu H."/>
            <person name="Zhao H."/>
            <person name="Xu D."/>
            <person name="Zhang Y."/>
        </authorList>
    </citation>
    <scope>NUCLEOTIDE SEQUENCE [LARGE SCALE GENOMIC DNA]</scope>
    <source>
        <strain evidence="2">cv. Yunnan</strain>
        <tissue evidence="1">Leaves</tissue>
    </source>
</reference>
<sequence length="1218" mass="139275">MDGKVYDTERVVGKSPPMLESISEFSNWKFTEHTIWESIVKGNATLQERRFDLLLKQFNMFSYKKNETLSEQVTRFSTMINRLRKMGVKFEEYDLGKKLLDSLPDCWSILYAKKRELNNQDKSNVSGSANAVLFSRNSDESSGSKSDKSKGCCEHSSGEKVKTTSQIPEDQIALFEAFLSSYDTLVTGKLQPAVHDVEDLVQINPDDFEYMDLQWKMAMIAVRAKKYLQKQLGHFAHECSKDKKKKVEGNGLKLVEMIEEDENSRKPPTALMSKQLTNCEWDDEIEDAEGEFDEALMAEIEVSKKTTEVVSDCALKTNDKGKHKAVADSNDISFESEVNSDNEFDICSSVCLDRMHNYHAANTFLILENDKLKRVNKELKKNEVTYTRKIKALLKDNVTFKEYLDKMNVLIKDLSEKTHCIGNRFNQRTDGLGYNKVPHPEPHKSNELINASDSNFHDMYVSANVNTSCVEDEVDLDGVKCFYAFNKQCTREFIRDCKKYLDVDCDLKRFVNVCEKFDDVNSHSYYNSSYVSACSTNIVCDDSDYVSEVSSTSTFFDKVVHTARDYVPLHKVSILPGDVVLDEYGNPLIREYDLPSERPKKNDFIAPENHILTSEQESKKFVKVKISAPTKAQRELICVKGKSVDVKDKFIYVKDKHAHSKGHLRKSVCVSNNDKEKSVFEVGECSKSRSKLKTKGYNCYVCGQVGHFTRNYKHNSSESKFNRNKDRVKNKITKHFKKASENDNVSESGVKQRYSRAYLLSRDCYNLYSNKLTGMTINNAWHVDSDMILMHAPTKFNTYVVDMNDHSTPVNVSCLLSKATGSESCLWNRRIGHDETPETIIEFIKWIENICDSKVSINHSDNGTEFKNKLINVFCAEKGITHQFSVARTRQQNGVAERKNRTLIEAARTMLVDSKLPIIFWAEAVNTACYILNRVLMVKQHTKTSYELFFKRKSYIKFFRAFGCSCTLFNTQDSLPKFAAVGDECYFLGYSSFQKAYIVYNKRTKNVQESYYVERQEMNISPEQNGHAWFFDADVIFKTFDQQLQADLDDASSSNTVIESLTRLDQAVENSMVDPQQVMVQNEASADITSSTQTQEEHLDNAVTNADSEVQEIPNTIDEPAVTKVQLDSSNEQTEDINQTSSSSVDDSNDQSPDLDVSNMPESVQVDDVPIHRIHSTHPVKTSLDLMRMELKQEVKLEILMFAYTLVSYHKKNPRMSQ</sequence>
<comment type="caution">
    <text evidence="1">The sequence shown here is derived from an EMBL/GenBank/DDBJ whole genome shotgun (WGS) entry which is preliminary data.</text>
</comment>
<keyword evidence="2" id="KW-1185">Reference proteome</keyword>
<dbReference type="EMBL" id="CM042039">
    <property type="protein sequence ID" value="KAI3725189.1"/>
    <property type="molecule type" value="Genomic_DNA"/>
</dbReference>
<reference evidence="2" key="1">
    <citation type="journal article" date="2022" name="Mol. Ecol. Resour.">
        <title>The genomes of chicory, endive, great burdock and yacon provide insights into Asteraceae palaeo-polyploidization history and plant inulin production.</title>
        <authorList>
            <person name="Fan W."/>
            <person name="Wang S."/>
            <person name="Wang H."/>
            <person name="Wang A."/>
            <person name="Jiang F."/>
            <person name="Liu H."/>
            <person name="Zhao H."/>
            <person name="Xu D."/>
            <person name="Zhang Y."/>
        </authorList>
    </citation>
    <scope>NUCLEOTIDE SEQUENCE [LARGE SCALE GENOMIC DNA]</scope>
    <source>
        <strain evidence="2">cv. Yunnan</strain>
    </source>
</reference>
<name>A0ACB9BT68_9ASTR</name>
<gene>
    <name evidence="1" type="ORF">L1987_64967</name>
</gene>
<protein>
    <submittedName>
        <fullName evidence="1">Uncharacterized protein</fullName>
    </submittedName>
</protein>
<evidence type="ECO:0000313" key="2">
    <source>
        <dbReference type="Proteomes" id="UP001056120"/>
    </source>
</evidence>
<dbReference type="Proteomes" id="UP001056120">
    <property type="component" value="Linkage Group LG22"/>
</dbReference>
<accession>A0ACB9BT68</accession>
<organism evidence="1 2">
    <name type="scientific">Smallanthus sonchifolius</name>
    <dbReference type="NCBI Taxonomy" id="185202"/>
    <lineage>
        <taxon>Eukaryota</taxon>
        <taxon>Viridiplantae</taxon>
        <taxon>Streptophyta</taxon>
        <taxon>Embryophyta</taxon>
        <taxon>Tracheophyta</taxon>
        <taxon>Spermatophyta</taxon>
        <taxon>Magnoliopsida</taxon>
        <taxon>eudicotyledons</taxon>
        <taxon>Gunneridae</taxon>
        <taxon>Pentapetalae</taxon>
        <taxon>asterids</taxon>
        <taxon>campanulids</taxon>
        <taxon>Asterales</taxon>
        <taxon>Asteraceae</taxon>
        <taxon>Asteroideae</taxon>
        <taxon>Heliantheae alliance</taxon>
        <taxon>Millerieae</taxon>
        <taxon>Smallanthus</taxon>
    </lineage>
</organism>